<organism evidence="3 4">
    <name type="scientific">Amycolatopsis samaneae</name>
    <dbReference type="NCBI Taxonomy" id="664691"/>
    <lineage>
        <taxon>Bacteria</taxon>
        <taxon>Bacillati</taxon>
        <taxon>Actinomycetota</taxon>
        <taxon>Actinomycetes</taxon>
        <taxon>Pseudonocardiales</taxon>
        <taxon>Pseudonocardiaceae</taxon>
        <taxon>Amycolatopsis</taxon>
    </lineage>
</organism>
<dbReference type="CDD" id="cd00085">
    <property type="entry name" value="HNHc"/>
    <property type="match status" value="1"/>
</dbReference>
<name>A0ABW5GV74_9PSEU</name>
<dbReference type="InterPro" id="IPR003615">
    <property type="entry name" value="HNH_nuc"/>
</dbReference>
<accession>A0ABW5GV74</accession>
<sequence length="423" mass="46900">MNPTQLLSELIDHDTQEVIHGILGTGRALRVSTEQIERMPEHAVVRVLRGAESEIARLQAMQVRCVATIERRRRNPRSTHAEVALALCHTEKHAGKVTAAAQALTTRLPRTLELMERGQLDLYRAMKVVEATTWLSDEKAREVDEVLAPRLPGKHATQVRRAAYYAALKADPEGGARHAEQRRSERRLVLRHREAGTANLVLEKAPAEKAAAAYARIDRAARALKTRDDPRTLDQLRTDVAVDLLLGGHRSGPPRAEVFLYLDMATFLRLNDNPAELAGHGAIPAELARRIVEGPDTVLRRILTDPASGQVLDLGRTRYRPTAALDEFVRVRDRECRHPGCGRPAQACELDHAVAWQHGGPTSSGSLAAYCGNHHHLKDEPGWDYELDENGILTIRTPAGHLHCSPPPSLHEPREEAPPDQET</sequence>
<protein>
    <submittedName>
        <fullName evidence="3">DUF222 domain-containing protein</fullName>
    </submittedName>
</protein>
<dbReference type="Pfam" id="PF02720">
    <property type="entry name" value="DUF222"/>
    <property type="match status" value="1"/>
</dbReference>
<dbReference type="EMBL" id="JBHUKU010000027">
    <property type="protein sequence ID" value="MFD2464723.1"/>
    <property type="molecule type" value="Genomic_DNA"/>
</dbReference>
<comment type="caution">
    <text evidence="3">The sequence shown here is derived from an EMBL/GenBank/DDBJ whole genome shotgun (WGS) entry which is preliminary data.</text>
</comment>
<reference evidence="4" key="1">
    <citation type="journal article" date="2019" name="Int. J. Syst. Evol. Microbiol.">
        <title>The Global Catalogue of Microorganisms (GCM) 10K type strain sequencing project: providing services to taxonomists for standard genome sequencing and annotation.</title>
        <authorList>
            <consortium name="The Broad Institute Genomics Platform"/>
            <consortium name="The Broad Institute Genome Sequencing Center for Infectious Disease"/>
            <person name="Wu L."/>
            <person name="Ma J."/>
        </authorList>
    </citation>
    <scope>NUCLEOTIDE SEQUENCE [LARGE SCALE GENOMIC DNA]</scope>
    <source>
        <strain evidence="4">CGMCC 4.7643</strain>
    </source>
</reference>
<gene>
    <name evidence="3" type="ORF">ACFSYJ_39315</name>
</gene>
<feature type="domain" description="DUF222" evidence="2">
    <location>
        <begin position="48"/>
        <end position="333"/>
    </location>
</feature>
<dbReference type="InterPro" id="IPR003870">
    <property type="entry name" value="DUF222"/>
</dbReference>
<evidence type="ECO:0000313" key="3">
    <source>
        <dbReference type="EMBL" id="MFD2464723.1"/>
    </source>
</evidence>
<proteinExistence type="predicted"/>
<feature type="region of interest" description="Disordered" evidence="1">
    <location>
        <begin position="399"/>
        <end position="423"/>
    </location>
</feature>
<evidence type="ECO:0000259" key="2">
    <source>
        <dbReference type="Pfam" id="PF02720"/>
    </source>
</evidence>
<keyword evidence="4" id="KW-1185">Reference proteome</keyword>
<evidence type="ECO:0000313" key="4">
    <source>
        <dbReference type="Proteomes" id="UP001597419"/>
    </source>
</evidence>
<dbReference type="RefSeq" id="WP_345408359.1">
    <property type="nucleotide sequence ID" value="NZ_BAABHG010000027.1"/>
</dbReference>
<dbReference type="Proteomes" id="UP001597419">
    <property type="component" value="Unassembled WGS sequence"/>
</dbReference>
<evidence type="ECO:0000256" key="1">
    <source>
        <dbReference type="SAM" id="MobiDB-lite"/>
    </source>
</evidence>